<evidence type="ECO:0000313" key="2">
    <source>
        <dbReference type="Proteomes" id="UP000696573"/>
    </source>
</evidence>
<protein>
    <submittedName>
        <fullName evidence="1">Uncharacterized protein</fullName>
    </submittedName>
</protein>
<reference evidence="1" key="1">
    <citation type="submission" date="2021-10" db="EMBL/GenBank/DDBJ databases">
        <authorList>
            <person name="Piombo E."/>
        </authorList>
    </citation>
    <scope>NUCLEOTIDE SEQUENCE</scope>
</reference>
<gene>
    <name evidence="1" type="ORF">CRHIZ90672A_00019045</name>
</gene>
<evidence type="ECO:0000313" key="1">
    <source>
        <dbReference type="EMBL" id="CAH0019581.1"/>
    </source>
</evidence>
<name>A0A9N9YDM0_9HYPO</name>
<dbReference type="Proteomes" id="UP000696573">
    <property type="component" value="Unassembled WGS sequence"/>
</dbReference>
<comment type="caution">
    <text evidence="1">The sequence shown here is derived from an EMBL/GenBank/DDBJ whole genome shotgun (WGS) entry which is preliminary data.</text>
</comment>
<organism evidence="1 2">
    <name type="scientific">Clonostachys rhizophaga</name>
    <dbReference type="NCBI Taxonomy" id="160324"/>
    <lineage>
        <taxon>Eukaryota</taxon>
        <taxon>Fungi</taxon>
        <taxon>Dikarya</taxon>
        <taxon>Ascomycota</taxon>
        <taxon>Pezizomycotina</taxon>
        <taxon>Sordariomycetes</taxon>
        <taxon>Hypocreomycetidae</taxon>
        <taxon>Hypocreales</taxon>
        <taxon>Bionectriaceae</taxon>
        <taxon>Clonostachys</taxon>
    </lineage>
</organism>
<proteinExistence type="predicted"/>
<dbReference type="AlphaFoldDB" id="A0A9N9YDM0"/>
<sequence length="92" mass="10115">MTLLGNLSPPLIQETLSHQMSVLELFLPGFSSITSTASQVLNGKMSGYTQLMCFFALAALLKPYLSRFKDWFINHFGPGLTSTSIDSPDQTL</sequence>
<dbReference type="EMBL" id="CABFNQ020000576">
    <property type="protein sequence ID" value="CAH0019581.1"/>
    <property type="molecule type" value="Genomic_DNA"/>
</dbReference>
<dbReference type="OrthoDB" id="10251412at2759"/>
<accession>A0A9N9YDM0</accession>
<keyword evidence="2" id="KW-1185">Reference proteome</keyword>